<dbReference type="InterPro" id="IPR036034">
    <property type="entry name" value="PDZ_sf"/>
</dbReference>
<dbReference type="InterPro" id="IPR058240">
    <property type="entry name" value="rSAM_sf"/>
</dbReference>
<dbReference type="SUPFAM" id="SSF50156">
    <property type="entry name" value="PDZ domain-like"/>
    <property type="match status" value="1"/>
</dbReference>
<reference evidence="3" key="1">
    <citation type="journal article" date="2023" name="Int. J. Syst. Evol. Microbiol.">
        <title>Mesoterricola silvestris gen. nov., sp. nov., Mesoterricola sediminis sp. nov., Geothrix oryzae sp. nov., Geothrix edaphica sp. nov., Geothrix rubra sp. nov., and Geothrix limicola sp. nov., six novel members of Acidobacteriota isolated from soils.</title>
        <authorList>
            <person name="Itoh H."/>
            <person name="Sugisawa Y."/>
            <person name="Mise K."/>
            <person name="Xu Z."/>
            <person name="Kuniyasu M."/>
            <person name="Ushijima N."/>
            <person name="Kawano K."/>
            <person name="Kobayashi E."/>
            <person name="Shiratori Y."/>
            <person name="Masuda Y."/>
            <person name="Senoo K."/>
        </authorList>
    </citation>
    <scope>NUCLEOTIDE SEQUENCE [LARGE SCALE GENOMIC DNA]</scope>
    <source>
        <strain evidence="3">W79</strain>
    </source>
</reference>
<evidence type="ECO:0000313" key="3">
    <source>
        <dbReference type="Proteomes" id="UP001238179"/>
    </source>
</evidence>
<name>A0AA48K9Q8_9BACT</name>
<dbReference type="InterPro" id="IPR041489">
    <property type="entry name" value="PDZ_6"/>
</dbReference>
<dbReference type="SUPFAM" id="SSF102114">
    <property type="entry name" value="Radical SAM enzymes"/>
    <property type="match status" value="1"/>
</dbReference>
<dbReference type="Gene3D" id="2.30.42.10">
    <property type="match status" value="1"/>
</dbReference>
<dbReference type="RefSeq" id="WP_316412430.1">
    <property type="nucleotide sequence ID" value="NZ_AP027080.1"/>
</dbReference>
<dbReference type="InterPro" id="IPR007549">
    <property type="entry name" value="DUF512"/>
</dbReference>
<accession>A0AA48K9Q8</accession>
<dbReference type="Pfam" id="PF04459">
    <property type="entry name" value="DUF512"/>
    <property type="match status" value="1"/>
</dbReference>
<dbReference type="Pfam" id="PF17820">
    <property type="entry name" value="PDZ_6"/>
    <property type="match status" value="1"/>
</dbReference>
<gene>
    <name evidence="2" type="ORF">METEAL_29350</name>
</gene>
<dbReference type="Gene3D" id="3.20.20.70">
    <property type="entry name" value="Aldolase class I"/>
    <property type="match status" value="1"/>
</dbReference>
<protein>
    <submittedName>
        <fullName evidence="2">(Fe-S)-binding protein</fullName>
    </submittedName>
</protein>
<dbReference type="InterPro" id="IPR013785">
    <property type="entry name" value="Aldolase_TIM"/>
</dbReference>
<sequence length="489" mass="53926">MAHQGVLVIAVEPESLAWEAGLRAGDTLLEINGEPVLDQLSYQFLISQRDETGLSFRRPDGSRVTATVENGENGIGLDLAQDQVKVCKQNCIFCFVLQMPKGYRKSLYLKDEDIRLSFLYGHFSTLSSSDDAELDRIVRERLSPIHVSVHATDPAVRVKVVGNPREGDILRKIDRLLEGGVDIHTQAVLVPGVNDGEVWERTVRELWERRAFQTEGPWAGKGGVLSLSCVPVGLTSHREGLPSIPDVDPAFAAAWTKRWIPEVRRHTAENHGEPWLLLADEWFTRARIPVPGRAFYSQSWAQLENGVGLVRKFLEHARRFVRTPKALDFKGRKVLVLTGSSFAPVLNRSLAQVNRRCGSELRAVAAPNNAFGTSVTVAGLLCGRDLAYAAHADREAHGGNLRWVDAVVIPSAALRVHTGPTDQYALDDGSEPTPANQFLDDMTLADLEREVGVPVVPSGANLSQLLDHLRASDRFHTQGMNRPQGAYNP</sequence>
<dbReference type="PROSITE" id="PS50106">
    <property type="entry name" value="PDZ"/>
    <property type="match status" value="1"/>
</dbReference>
<dbReference type="AlphaFoldDB" id="A0AA48K9Q8"/>
<evidence type="ECO:0000259" key="1">
    <source>
        <dbReference type="PROSITE" id="PS50106"/>
    </source>
</evidence>
<dbReference type="Pfam" id="PF19238">
    <property type="entry name" value="Radical_SAM_2"/>
    <property type="match status" value="1"/>
</dbReference>
<dbReference type="Proteomes" id="UP001238179">
    <property type="component" value="Chromosome"/>
</dbReference>
<organism evidence="2 3">
    <name type="scientific">Mesoterricola silvestris</name>
    <dbReference type="NCBI Taxonomy" id="2927979"/>
    <lineage>
        <taxon>Bacteria</taxon>
        <taxon>Pseudomonadati</taxon>
        <taxon>Acidobacteriota</taxon>
        <taxon>Holophagae</taxon>
        <taxon>Holophagales</taxon>
        <taxon>Holophagaceae</taxon>
        <taxon>Mesoterricola</taxon>
    </lineage>
</organism>
<evidence type="ECO:0000313" key="2">
    <source>
        <dbReference type="EMBL" id="BDU73761.1"/>
    </source>
</evidence>
<dbReference type="EMBL" id="AP027080">
    <property type="protein sequence ID" value="BDU73761.1"/>
    <property type="molecule type" value="Genomic_DNA"/>
</dbReference>
<proteinExistence type="predicted"/>
<dbReference type="KEGG" id="msil:METEAL_29350"/>
<keyword evidence="3" id="KW-1185">Reference proteome</keyword>
<feature type="domain" description="PDZ" evidence="1">
    <location>
        <begin position="1"/>
        <end position="43"/>
    </location>
</feature>
<dbReference type="InterPro" id="IPR001478">
    <property type="entry name" value="PDZ"/>
</dbReference>
<dbReference type="InterPro" id="IPR045375">
    <property type="entry name" value="Put_radical_SAM-like_N"/>
</dbReference>